<dbReference type="ExpressionAtlas" id="A0A178V728">
    <property type="expression patterns" value="baseline and differential"/>
</dbReference>
<dbReference type="InterPro" id="IPR011011">
    <property type="entry name" value="Znf_FYVE_PHD"/>
</dbReference>
<keyword evidence="2" id="KW-0479">Metal-binding</keyword>
<evidence type="ECO:0000256" key="3">
    <source>
        <dbReference type="ARBA" id="ARBA00022771"/>
    </source>
</evidence>
<reference evidence="7" key="1">
    <citation type="journal article" date="2016" name="Proc. Natl. Acad. Sci. U.S.A.">
        <title>Chromosome-level assembly of Arabidopsis thaliana Ler reveals the extent of translocation and inversion polymorphisms.</title>
        <authorList>
            <person name="Zapata L."/>
            <person name="Ding J."/>
            <person name="Willing E.M."/>
            <person name="Hartwig B."/>
            <person name="Bezdan D."/>
            <person name="Jiao W.B."/>
            <person name="Patel V."/>
            <person name="Velikkakam James G."/>
            <person name="Koornneef M."/>
            <person name="Ossowski S."/>
            <person name="Schneeberger K."/>
        </authorList>
    </citation>
    <scope>NUCLEOTIDE SEQUENCE [LARGE SCALE GENOMIC DNA]</scope>
    <source>
        <strain evidence="7">cv. Landsberg erecta</strain>
    </source>
</reference>
<evidence type="ECO:0008006" key="8">
    <source>
        <dbReference type="Google" id="ProtNLM"/>
    </source>
</evidence>
<dbReference type="AlphaFoldDB" id="A0A178V728"/>
<keyword evidence="5" id="KW-0539">Nucleus</keyword>
<evidence type="ECO:0000313" key="7">
    <source>
        <dbReference type="Proteomes" id="UP000078284"/>
    </source>
</evidence>
<comment type="caution">
    <text evidence="6">The sequence shown here is derived from an EMBL/GenBank/DDBJ whole genome shotgun (WGS) entry which is preliminary data.</text>
</comment>
<proteinExistence type="predicted"/>
<name>A0A178V728_ARATH</name>
<protein>
    <recommendedName>
        <fullName evidence="8">Zinc finger PHD-type domain-containing protein</fullName>
    </recommendedName>
</protein>
<dbReference type="GO" id="GO:0005634">
    <property type="term" value="C:nucleus"/>
    <property type="evidence" value="ECO:0007669"/>
    <property type="project" value="UniProtKB-SubCell"/>
</dbReference>
<dbReference type="InterPro" id="IPR013083">
    <property type="entry name" value="Znf_RING/FYVE/PHD"/>
</dbReference>
<evidence type="ECO:0000256" key="2">
    <source>
        <dbReference type="ARBA" id="ARBA00022723"/>
    </source>
</evidence>
<keyword evidence="3" id="KW-0863">Zinc-finger</keyword>
<dbReference type="PANTHER" id="PTHR14571:SF9">
    <property type="entry name" value="HISTONE-LYSINE N-METHYLTRANSFERASE SET-26-RELATED"/>
    <property type="match status" value="1"/>
</dbReference>
<organism evidence="6 7">
    <name type="scientific">Arabidopsis thaliana</name>
    <name type="common">Mouse-ear cress</name>
    <dbReference type="NCBI Taxonomy" id="3702"/>
    <lineage>
        <taxon>Eukaryota</taxon>
        <taxon>Viridiplantae</taxon>
        <taxon>Streptophyta</taxon>
        <taxon>Embryophyta</taxon>
        <taxon>Tracheophyta</taxon>
        <taxon>Spermatophyta</taxon>
        <taxon>Magnoliopsida</taxon>
        <taxon>eudicotyledons</taxon>
        <taxon>Gunneridae</taxon>
        <taxon>Pentapetalae</taxon>
        <taxon>rosids</taxon>
        <taxon>malvids</taxon>
        <taxon>Brassicales</taxon>
        <taxon>Brassicaceae</taxon>
        <taxon>Camelineae</taxon>
        <taxon>Arabidopsis</taxon>
    </lineage>
</organism>
<evidence type="ECO:0000313" key="6">
    <source>
        <dbReference type="EMBL" id="OAP00783.1"/>
    </source>
</evidence>
<dbReference type="SUPFAM" id="SSF57903">
    <property type="entry name" value="FYVE/PHD zinc finger"/>
    <property type="match status" value="1"/>
</dbReference>
<evidence type="ECO:0000256" key="4">
    <source>
        <dbReference type="ARBA" id="ARBA00022833"/>
    </source>
</evidence>
<dbReference type="GO" id="GO:0008270">
    <property type="term" value="F:zinc ion binding"/>
    <property type="evidence" value="ECO:0007669"/>
    <property type="project" value="UniProtKB-KW"/>
</dbReference>
<gene>
    <name evidence="6" type="ordered locus">AXX17_At4g11930</name>
</gene>
<dbReference type="PANTHER" id="PTHR14571">
    <property type="entry name" value="HISTONE-LYSINE N-METHYLTRANSFERASE SET-26-RELATED"/>
    <property type="match status" value="1"/>
</dbReference>
<sequence length="238" mass="26976">MKPHEDWVYESWTVDCVCGVNFDDGKEMVDCDECGVWVHTWCSRYVKGDDLFVCHKCKKIKNNEDELSKLSITKSLRMENLTTQSSESVVLKACSEIPIEERVHVQGVPGGDLALFECVSSVFSRQLWKCSGYVPKKFRFQCREFPCWDEKENVCDVVGDEDDSNLAGVLLSMSKENSVDGKGDNARNCGSREIESDVEKEKSLLCDPLSIYKRRNESVGGFEDGVKKKVKVADKEEE</sequence>
<dbReference type="InterPro" id="IPR019786">
    <property type="entry name" value="Zinc_finger_PHD-type_CS"/>
</dbReference>
<evidence type="ECO:0000256" key="1">
    <source>
        <dbReference type="ARBA" id="ARBA00004123"/>
    </source>
</evidence>
<comment type="subcellular location">
    <subcellularLocation>
        <location evidence="1">Nucleus</location>
    </subcellularLocation>
</comment>
<dbReference type="EMBL" id="LUHQ01000004">
    <property type="protein sequence ID" value="OAP00783.1"/>
    <property type="molecule type" value="Genomic_DNA"/>
</dbReference>
<dbReference type="Gene3D" id="3.30.40.10">
    <property type="entry name" value="Zinc/RING finger domain, C3HC4 (zinc finger)"/>
    <property type="match status" value="1"/>
</dbReference>
<dbReference type="Proteomes" id="UP000078284">
    <property type="component" value="Chromosome 4"/>
</dbReference>
<dbReference type="PROSITE" id="PS01359">
    <property type="entry name" value="ZF_PHD_1"/>
    <property type="match status" value="1"/>
</dbReference>
<evidence type="ECO:0000256" key="5">
    <source>
        <dbReference type="ARBA" id="ARBA00023242"/>
    </source>
</evidence>
<keyword evidence="4" id="KW-0862">Zinc</keyword>
<accession>A0A178V728</accession>